<keyword evidence="6" id="KW-1185">Reference proteome</keyword>
<dbReference type="InterPro" id="IPR029000">
    <property type="entry name" value="Cyclophilin-like_dom_sf"/>
</dbReference>
<dbReference type="Proteomes" id="UP000291485">
    <property type="component" value="Unassembled WGS sequence"/>
</dbReference>
<sequence>MNEITQLVVDQIGFEVYQLSESALTLEFGNKIDVEISRTISNLNQAIQAQPFIGYRTTVQAYCTLTVFYDPILVLTSKLNGNNCVEKIVGYLKLLSTKITSTTKLITTTITIPVCYGGDFGPDLEEMATLNQLTTNEFIALHSAAKYKVYMIGFVPGFAYLGGLNEKLFSPRKAQPRSTIVSGSVGIAGRQTGIYPLNTPGGWQIIGRTPNKLFDSKCIQPSLLKAGDSVIFKPITIDDFNSYPKHSDAD</sequence>
<dbReference type="EC" id="3.5.2.9" evidence="5"/>
<evidence type="ECO:0000256" key="3">
    <source>
        <dbReference type="ARBA" id="ARBA00022840"/>
    </source>
</evidence>
<dbReference type="OrthoDB" id="9778567at2"/>
<evidence type="ECO:0000313" key="5">
    <source>
        <dbReference type="EMBL" id="TCD05605.1"/>
    </source>
</evidence>
<dbReference type="EMBL" id="SJSN01000013">
    <property type="protein sequence ID" value="TCD05605.1"/>
    <property type="molecule type" value="Genomic_DNA"/>
</dbReference>
<dbReference type="Pfam" id="PF02682">
    <property type="entry name" value="CT_C_D"/>
    <property type="match status" value="1"/>
</dbReference>
<dbReference type="Gene3D" id="2.40.100.10">
    <property type="entry name" value="Cyclophilin-like"/>
    <property type="match status" value="1"/>
</dbReference>
<dbReference type="PANTHER" id="PTHR34698">
    <property type="entry name" value="5-OXOPROLINASE SUBUNIT B"/>
    <property type="match status" value="1"/>
</dbReference>
<dbReference type="SUPFAM" id="SSF160467">
    <property type="entry name" value="PH0987 N-terminal domain-like"/>
    <property type="match status" value="1"/>
</dbReference>
<keyword evidence="3" id="KW-0067">ATP-binding</keyword>
<proteinExistence type="predicted"/>
<dbReference type="PANTHER" id="PTHR34698:SF2">
    <property type="entry name" value="5-OXOPROLINASE SUBUNIT B"/>
    <property type="match status" value="1"/>
</dbReference>
<evidence type="ECO:0000313" key="6">
    <source>
        <dbReference type="Proteomes" id="UP000291485"/>
    </source>
</evidence>
<dbReference type="InterPro" id="IPR010016">
    <property type="entry name" value="PxpB"/>
</dbReference>
<evidence type="ECO:0000259" key="4">
    <source>
        <dbReference type="SMART" id="SM00796"/>
    </source>
</evidence>
<keyword evidence="2 5" id="KW-0378">Hydrolase</keyword>
<comment type="caution">
    <text evidence="5">The sequence shown here is derived from an EMBL/GenBank/DDBJ whole genome shotgun (WGS) entry which is preliminary data.</text>
</comment>
<organism evidence="5 6">
    <name type="scientific">Pedobacter frigidisoli</name>
    <dbReference type="NCBI Taxonomy" id="2530455"/>
    <lineage>
        <taxon>Bacteria</taxon>
        <taxon>Pseudomonadati</taxon>
        <taxon>Bacteroidota</taxon>
        <taxon>Sphingobacteriia</taxon>
        <taxon>Sphingobacteriales</taxon>
        <taxon>Sphingobacteriaceae</taxon>
        <taxon>Pedobacter</taxon>
    </lineage>
</organism>
<evidence type="ECO:0000256" key="1">
    <source>
        <dbReference type="ARBA" id="ARBA00022741"/>
    </source>
</evidence>
<dbReference type="NCBIfam" id="TIGR00370">
    <property type="entry name" value="5-oxoprolinase subunit PxpB"/>
    <property type="match status" value="1"/>
</dbReference>
<dbReference type="SMART" id="SM00796">
    <property type="entry name" value="AHS1"/>
    <property type="match status" value="1"/>
</dbReference>
<dbReference type="InterPro" id="IPR003833">
    <property type="entry name" value="CT_C_D"/>
</dbReference>
<gene>
    <name evidence="5" type="primary">pxpB</name>
    <name evidence="5" type="ORF">EZ449_16065</name>
</gene>
<dbReference type="RefSeq" id="WP_131560677.1">
    <property type="nucleotide sequence ID" value="NZ_SJSN01000013.1"/>
</dbReference>
<keyword evidence="1" id="KW-0547">Nucleotide-binding</keyword>
<reference evidence="5 6" key="1">
    <citation type="submission" date="2019-02" db="EMBL/GenBank/DDBJ databases">
        <title>Pedobacter sp. RP-3-11 sp. nov., isolated from Arctic soil.</title>
        <authorList>
            <person name="Dahal R.H."/>
        </authorList>
    </citation>
    <scope>NUCLEOTIDE SEQUENCE [LARGE SCALE GENOMIC DNA]</scope>
    <source>
        <strain evidence="5 6">RP-3-11</strain>
    </source>
</reference>
<dbReference type="GO" id="GO:0017168">
    <property type="term" value="F:5-oxoprolinase (ATP-hydrolyzing) activity"/>
    <property type="evidence" value="ECO:0007669"/>
    <property type="project" value="UniProtKB-EC"/>
</dbReference>
<protein>
    <submittedName>
        <fullName evidence="5">5-oxoprolinase subunit PxpB</fullName>
        <ecNumber evidence="5">3.5.2.9</ecNumber>
    </submittedName>
</protein>
<dbReference type="AlphaFoldDB" id="A0A4R0P249"/>
<dbReference type="Gene3D" id="3.30.1360.40">
    <property type="match status" value="1"/>
</dbReference>
<feature type="domain" description="Carboxyltransferase" evidence="4">
    <location>
        <begin position="14"/>
        <end position="224"/>
    </location>
</feature>
<dbReference type="GO" id="GO:0005524">
    <property type="term" value="F:ATP binding"/>
    <property type="evidence" value="ECO:0007669"/>
    <property type="project" value="UniProtKB-KW"/>
</dbReference>
<evidence type="ECO:0000256" key="2">
    <source>
        <dbReference type="ARBA" id="ARBA00022801"/>
    </source>
</evidence>
<dbReference type="SUPFAM" id="SSF50891">
    <property type="entry name" value="Cyclophilin-like"/>
    <property type="match status" value="1"/>
</dbReference>
<name>A0A4R0P249_9SPHI</name>
<accession>A0A4R0P249</accession>